<comment type="subcellular location">
    <subcellularLocation>
        <location evidence="1">Fimbrium</location>
    </subcellularLocation>
</comment>
<evidence type="ECO:0000256" key="1">
    <source>
        <dbReference type="ARBA" id="ARBA00004561"/>
    </source>
</evidence>
<protein>
    <submittedName>
        <fullName evidence="7">Fimbrial protein</fullName>
    </submittedName>
</protein>
<feature type="chain" id="PRO_5040269915" evidence="5">
    <location>
        <begin position="28"/>
        <end position="180"/>
    </location>
</feature>
<gene>
    <name evidence="7" type="ORF">N0392_07375</name>
</gene>
<dbReference type="PANTHER" id="PTHR33420">
    <property type="entry name" value="FIMBRIAL SUBUNIT ELFA-RELATED"/>
    <property type="match status" value="1"/>
</dbReference>
<dbReference type="InterPro" id="IPR036937">
    <property type="entry name" value="Adhesion_dom_fimbrial_sf"/>
</dbReference>
<dbReference type="GO" id="GO:0043709">
    <property type="term" value="P:cell adhesion involved in single-species biofilm formation"/>
    <property type="evidence" value="ECO:0007669"/>
    <property type="project" value="TreeGrafter"/>
</dbReference>
<evidence type="ECO:0000256" key="2">
    <source>
        <dbReference type="ARBA" id="ARBA00006671"/>
    </source>
</evidence>
<accession>A0A9Q4CQH4</accession>
<sequence length="180" mass="20143">MSIFFQIKKFKSALTLLLFIFSGCAWSSQGWGKVTMSGSVVDTACNIDMNSRDQTVNMGELPVSTLNNIGYGPVKNFDIKLTDCHFERYDRPDSKWNSLMITFGGPSENDFFSLSGEAKGIKLLLSDEYNSKVIPGTASLPVNITPGTMYLRYNLQIIKNSQTVTAGNYWTLLNFKIDYN</sequence>
<feature type="signal peptide" evidence="5">
    <location>
        <begin position="1"/>
        <end position="27"/>
    </location>
</feature>
<evidence type="ECO:0000313" key="7">
    <source>
        <dbReference type="EMBL" id="MCY0789503.1"/>
    </source>
</evidence>
<evidence type="ECO:0000256" key="4">
    <source>
        <dbReference type="ARBA" id="ARBA00023263"/>
    </source>
</evidence>
<evidence type="ECO:0000313" key="8">
    <source>
        <dbReference type="Proteomes" id="UP001076655"/>
    </source>
</evidence>
<evidence type="ECO:0000259" key="6">
    <source>
        <dbReference type="Pfam" id="PF00419"/>
    </source>
</evidence>
<dbReference type="Pfam" id="PF00419">
    <property type="entry name" value="Fimbrial"/>
    <property type="match status" value="1"/>
</dbReference>
<comment type="caution">
    <text evidence="7">The sequence shown here is derived from an EMBL/GenBank/DDBJ whole genome shotgun (WGS) entry which is preliminary data.</text>
</comment>
<keyword evidence="4" id="KW-0281">Fimbrium</keyword>
<dbReference type="GO" id="GO:0009289">
    <property type="term" value="C:pilus"/>
    <property type="evidence" value="ECO:0007669"/>
    <property type="project" value="UniProtKB-SubCell"/>
</dbReference>
<dbReference type="EMBL" id="JAPNMI010000003">
    <property type="protein sequence ID" value="MCY0789503.1"/>
    <property type="molecule type" value="Genomic_DNA"/>
</dbReference>
<reference evidence="7" key="1">
    <citation type="submission" date="2022-08" db="EMBL/GenBank/DDBJ databases">
        <authorList>
            <person name="Dale J.L."/>
        </authorList>
    </citation>
    <scope>NUCLEOTIDE SEQUENCE</scope>
    <source>
        <strain evidence="7">2022EL-00758</strain>
    </source>
</reference>
<dbReference type="Proteomes" id="UP001076655">
    <property type="component" value="Unassembled WGS sequence"/>
</dbReference>
<evidence type="ECO:0000256" key="5">
    <source>
        <dbReference type="SAM" id="SignalP"/>
    </source>
</evidence>
<name>A0A9Q4CQH4_MORMO</name>
<dbReference type="AlphaFoldDB" id="A0A9Q4CQH4"/>
<comment type="similarity">
    <text evidence="2">Belongs to the fimbrial protein family.</text>
</comment>
<feature type="domain" description="Fimbrial-type adhesion" evidence="6">
    <location>
        <begin position="35"/>
        <end position="179"/>
    </location>
</feature>
<dbReference type="InterPro" id="IPR000259">
    <property type="entry name" value="Adhesion_dom_fimbrial"/>
</dbReference>
<organism evidence="7 8">
    <name type="scientific">Morganella morganii</name>
    <name type="common">Proteus morganii</name>
    <dbReference type="NCBI Taxonomy" id="582"/>
    <lineage>
        <taxon>Bacteria</taxon>
        <taxon>Pseudomonadati</taxon>
        <taxon>Pseudomonadota</taxon>
        <taxon>Gammaproteobacteria</taxon>
        <taxon>Enterobacterales</taxon>
        <taxon>Morganellaceae</taxon>
        <taxon>Morganella</taxon>
    </lineage>
</organism>
<dbReference type="RefSeq" id="WP_267785381.1">
    <property type="nucleotide sequence ID" value="NZ_CP148043.1"/>
</dbReference>
<dbReference type="Gene3D" id="2.60.40.1090">
    <property type="entry name" value="Fimbrial-type adhesion domain"/>
    <property type="match status" value="1"/>
</dbReference>
<dbReference type="PANTHER" id="PTHR33420:SF3">
    <property type="entry name" value="FIMBRIAL SUBUNIT ELFA"/>
    <property type="match status" value="1"/>
</dbReference>
<dbReference type="SUPFAM" id="SSF49401">
    <property type="entry name" value="Bacterial adhesins"/>
    <property type="match status" value="1"/>
</dbReference>
<dbReference type="InterPro" id="IPR008966">
    <property type="entry name" value="Adhesion_dom_sf"/>
</dbReference>
<dbReference type="InterPro" id="IPR050263">
    <property type="entry name" value="Bact_Fimbrial_Adh_Pro"/>
</dbReference>
<evidence type="ECO:0000256" key="3">
    <source>
        <dbReference type="ARBA" id="ARBA00022729"/>
    </source>
</evidence>
<proteinExistence type="inferred from homology"/>
<keyword evidence="3 5" id="KW-0732">Signal</keyword>